<organism evidence="13 14">
    <name type="scientific">Lysobacter enzymogenes</name>
    <dbReference type="NCBI Taxonomy" id="69"/>
    <lineage>
        <taxon>Bacteria</taxon>
        <taxon>Pseudomonadati</taxon>
        <taxon>Pseudomonadota</taxon>
        <taxon>Gammaproteobacteria</taxon>
        <taxon>Lysobacterales</taxon>
        <taxon>Lysobacteraceae</taxon>
        <taxon>Lysobacter</taxon>
    </lineage>
</organism>
<dbReference type="PROSITE" id="PS00815">
    <property type="entry name" value="AIPM_HOMOCIT_SYNTH_1"/>
    <property type="match status" value="1"/>
</dbReference>
<proteinExistence type="inferred from homology"/>
<dbReference type="STRING" id="69.GLE_0819"/>
<dbReference type="InterPro" id="IPR054691">
    <property type="entry name" value="LeuA/HCS_post-cat"/>
</dbReference>
<dbReference type="EC" id="2.3.3.13" evidence="3 12"/>
<comment type="catalytic activity">
    <reaction evidence="12">
        <text>3-methyl-2-oxobutanoate + acetyl-CoA + H2O = (2S)-2-isopropylmalate + CoA + H(+)</text>
        <dbReference type="Rhea" id="RHEA:21524"/>
        <dbReference type="ChEBI" id="CHEBI:1178"/>
        <dbReference type="ChEBI" id="CHEBI:11851"/>
        <dbReference type="ChEBI" id="CHEBI:15377"/>
        <dbReference type="ChEBI" id="CHEBI:15378"/>
        <dbReference type="ChEBI" id="CHEBI:57287"/>
        <dbReference type="ChEBI" id="CHEBI:57288"/>
        <dbReference type="EC" id="2.3.3.13"/>
    </reaction>
</comment>
<comment type="similarity">
    <text evidence="2 12">Belongs to the alpha-IPM synthase/homocitrate synthase family. LeuA type 1 subfamily.</text>
</comment>
<dbReference type="Pfam" id="PF00682">
    <property type="entry name" value="HMGL-like"/>
    <property type="match status" value="1"/>
</dbReference>
<feature type="binding site" evidence="12">
    <location>
        <position position="255"/>
    </location>
    <ligand>
        <name>Mn(2+)</name>
        <dbReference type="ChEBI" id="CHEBI:29035"/>
    </ligand>
</feature>
<dbReference type="Gene3D" id="3.20.20.70">
    <property type="entry name" value="Aldolase class I"/>
    <property type="match status" value="1"/>
</dbReference>
<evidence type="ECO:0000313" key="14">
    <source>
        <dbReference type="Proteomes" id="UP000061569"/>
    </source>
</evidence>
<evidence type="ECO:0000256" key="7">
    <source>
        <dbReference type="ARBA" id="ARBA00022679"/>
    </source>
</evidence>
<feature type="binding site" evidence="12">
    <location>
        <position position="221"/>
    </location>
    <ligand>
        <name>Mn(2+)</name>
        <dbReference type="ChEBI" id="CHEBI:29035"/>
    </ligand>
</feature>
<evidence type="ECO:0000256" key="6">
    <source>
        <dbReference type="ARBA" id="ARBA00022605"/>
    </source>
</evidence>
<comment type="subunit">
    <text evidence="12">Homodimer.</text>
</comment>
<dbReference type="GO" id="GO:0009098">
    <property type="term" value="P:L-leucine biosynthetic process"/>
    <property type="evidence" value="ECO:0007669"/>
    <property type="project" value="UniProtKB-UniRule"/>
</dbReference>
<sequence>MNDSPGPVVPPITGTAETPQHVTIFDTSLRDGEQSPGCSMSASQKLRFAHALSELGVDVIEAGFPASSEADLEGVRSIVREVRGSSLATLARCHPGDIEACARALEGAAKPRIHVFISTSPLHRQHKLNLDKQQVLERAVAAVEQARKYVDDVEFSCEDALRTEHDYLVEICGAAIAAGARTLNIPDTVGYTTPSEIRALFEYLRDNVRDAHKAVFSAHCHNDLGLAVANSLAAIEGGARQVECTINGIGERAGNCALEELVMALRVRNAYYNATTRIDTRRLVPTSRLLSRITGMVVQRNKAVVGQNAFAHESGIHQHGMLKHRGTYEIMAPEDVGWAQSQMVMGRHSGRAALSDRLQTLGFSLDEARLNSVFAAFKTLAEKKREVFDADLEALVLGADAKAARGYRLVRAHVSTGVSDGSLPTASVQLVDPDGATVSEAAVGDGPVHAMFAALARATGVDLNIDNYHVSSVTTGDDAQGQASVTARVDGVELTGSGTSTDILEASALAWLELANRVVRTQRQPQPVAAPRKVAANA</sequence>
<evidence type="ECO:0000256" key="1">
    <source>
        <dbReference type="ARBA" id="ARBA00004689"/>
    </source>
</evidence>
<dbReference type="CDD" id="cd07940">
    <property type="entry name" value="DRE_TIM_IPMS"/>
    <property type="match status" value="1"/>
</dbReference>
<dbReference type="PANTHER" id="PTHR10277">
    <property type="entry name" value="HOMOCITRATE SYNTHASE-RELATED"/>
    <property type="match status" value="1"/>
</dbReference>
<dbReference type="GO" id="GO:0005829">
    <property type="term" value="C:cytosol"/>
    <property type="evidence" value="ECO:0007669"/>
    <property type="project" value="TreeGrafter"/>
</dbReference>
<dbReference type="Pfam" id="PF08502">
    <property type="entry name" value="LeuA_dimer"/>
    <property type="match status" value="1"/>
</dbReference>
<feature type="binding site" evidence="12">
    <location>
        <position position="31"/>
    </location>
    <ligand>
        <name>Mn(2+)</name>
        <dbReference type="ChEBI" id="CHEBI:29035"/>
    </ligand>
</feature>
<dbReference type="InterPro" id="IPR000891">
    <property type="entry name" value="PYR_CT"/>
</dbReference>
<protein>
    <recommendedName>
        <fullName evidence="4 12">2-isopropylmalate synthase</fullName>
        <ecNumber evidence="3 12">2.3.3.13</ecNumber>
    </recommendedName>
    <alternativeName>
        <fullName evidence="12">Alpha-IPM synthase</fullName>
    </alternativeName>
    <alternativeName>
        <fullName evidence="12">Alpha-isopropylmalate synthase</fullName>
    </alternativeName>
</protein>
<dbReference type="UniPathway" id="UPA00048">
    <property type="reaction ID" value="UER00070"/>
</dbReference>
<dbReference type="EMBL" id="CP013140">
    <property type="protein sequence ID" value="ALN56177.1"/>
    <property type="molecule type" value="Genomic_DNA"/>
</dbReference>
<dbReference type="InterPro" id="IPR002034">
    <property type="entry name" value="AIPM/Hcit_synth_CS"/>
</dbReference>
<keyword evidence="12" id="KW-0963">Cytoplasm</keyword>
<dbReference type="FunFam" id="3.20.20.70:FF:000010">
    <property type="entry name" value="2-isopropylmalate synthase"/>
    <property type="match status" value="1"/>
</dbReference>
<evidence type="ECO:0000313" key="13">
    <source>
        <dbReference type="EMBL" id="ALN56177.1"/>
    </source>
</evidence>
<feature type="region of interest" description="Regulatory domain" evidence="12">
    <location>
        <begin position="408"/>
        <end position="538"/>
    </location>
</feature>
<dbReference type="InterPro" id="IPR013709">
    <property type="entry name" value="2-isopropylmalate_synth_dimer"/>
</dbReference>
<dbReference type="Pfam" id="PF22617">
    <property type="entry name" value="HCS_D2"/>
    <property type="match status" value="1"/>
</dbReference>
<evidence type="ECO:0000256" key="2">
    <source>
        <dbReference type="ARBA" id="ARBA00009396"/>
    </source>
</evidence>
<accession>A0A0S2DCA9</accession>
<dbReference type="GO" id="GO:0030145">
    <property type="term" value="F:manganese ion binding"/>
    <property type="evidence" value="ECO:0007669"/>
    <property type="project" value="UniProtKB-UniRule"/>
</dbReference>
<dbReference type="PATRIC" id="fig|69.6.peg.808"/>
<evidence type="ECO:0000256" key="5">
    <source>
        <dbReference type="ARBA" id="ARBA00022430"/>
    </source>
</evidence>
<dbReference type="PROSITE" id="PS00816">
    <property type="entry name" value="AIPM_HOMOCIT_SYNTH_2"/>
    <property type="match status" value="1"/>
</dbReference>
<dbReference type="NCBIfam" id="TIGR00973">
    <property type="entry name" value="leuA_bact"/>
    <property type="match status" value="1"/>
</dbReference>
<reference evidence="13 14" key="1">
    <citation type="submission" date="2015-11" db="EMBL/GenBank/DDBJ databases">
        <title>Genome sequences of Lysobacter enzymogenes strain C3 and Lysobacter antibioticus ATCC 29479.</title>
        <authorList>
            <person name="Kobayashi D.Y."/>
        </authorList>
    </citation>
    <scope>NUCLEOTIDE SEQUENCE [LARGE SCALE GENOMIC DNA]</scope>
    <source>
        <strain evidence="13 14">C3</strain>
    </source>
</reference>
<dbReference type="Gene3D" id="3.30.160.270">
    <property type="match status" value="1"/>
</dbReference>
<keyword evidence="8 12" id="KW-0479">Metal-binding</keyword>
<dbReference type="HAMAP" id="MF_01025">
    <property type="entry name" value="LeuA_type1"/>
    <property type="match status" value="1"/>
</dbReference>
<gene>
    <name evidence="12 13" type="primary">leuA</name>
    <name evidence="13" type="ORF">GLE_0819</name>
</gene>
<dbReference type="GO" id="GO:0003985">
    <property type="term" value="F:acetyl-CoA C-acetyltransferase activity"/>
    <property type="evidence" value="ECO:0007669"/>
    <property type="project" value="UniProtKB-UniRule"/>
</dbReference>
<keyword evidence="9 12" id="KW-0464">Manganese</keyword>
<dbReference type="OrthoDB" id="9803573at2"/>
<dbReference type="Proteomes" id="UP000061569">
    <property type="component" value="Chromosome"/>
</dbReference>
<evidence type="ECO:0000256" key="3">
    <source>
        <dbReference type="ARBA" id="ARBA00012973"/>
    </source>
</evidence>
<evidence type="ECO:0000256" key="10">
    <source>
        <dbReference type="ARBA" id="ARBA00023304"/>
    </source>
</evidence>
<dbReference type="SUPFAM" id="SSF110921">
    <property type="entry name" value="2-isopropylmalate synthase LeuA, allosteric (dimerisation) domain"/>
    <property type="match status" value="1"/>
</dbReference>
<dbReference type="InterPro" id="IPR005671">
    <property type="entry name" value="LeuA_bact_synth"/>
</dbReference>
<comment type="function">
    <text evidence="11 12">Catalyzes the condensation of the acetyl group of acetyl-CoA with 3-methyl-2-oxobutanoate (2-ketoisovalerate) to form 3-carboxy-3-hydroxy-4-methylpentanoate (2-isopropylmalate).</text>
</comment>
<evidence type="ECO:0000256" key="4">
    <source>
        <dbReference type="ARBA" id="ARBA00018198"/>
    </source>
</evidence>
<dbReference type="SUPFAM" id="SSF51569">
    <property type="entry name" value="Aldolase"/>
    <property type="match status" value="1"/>
</dbReference>
<keyword evidence="7 12" id="KW-0808">Transferase</keyword>
<dbReference type="SMART" id="SM00917">
    <property type="entry name" value="LeuA_dimer"/>
    <property type="match status" value="1"/>
</dbReference>
<keyword evidence="6 12" id="KW-0028">Amino-acid biosynthesis</keyword>
<evidence type="ECO:0000256" key="8">
    <source>
        <dbReference type="ARBA" id="ARBA00022723"/>
    </source>
</evidence>
<evidence type="ECO:0000256" key="9">
    <source>
        <dbReference type="ARBA" id="ARBA00023211"/>
    </source>
</evidence>
<evidence type="ECO:0000256" key="11">
    <source>
        <dbReference type="ARBA" id="ARBA00037629"/>
    </source>
</evidence>
<dbReference type="AlphaFoldDB" id="A0A0S2DCA9"/>
<keyword evidence="10 12" id="KW-0100">Branched-chain amino acid biosynthesis</keyword>
<evidence type="ECO:0000256" key="12">
    <source>
        <dbReference type="HAMAP-Rule" id="MF_01025"/>
    </source>
</evidence>
<dbReference type="PROSITE" id="PS50991">
    <property type="entry name" value="PYR_CT"/>
    <property type="match status" value="1"/>
</dbReference>
<dbReference type="InterPro" id="IPR050073">
    <property type="entry name" value="2-IPM_HCS-like"/>
</dbReference>
<feature type="binding site" evidence="12">
    <location>
        <position position="219"/>
    </location>
    <ligand>
        <name>Mn(2+)</name>
        <dbReference type="ChEBI" id="CHEBI:29035"/>
    </ligand>
</feature>
<dbReference type="InterPro" id="IPR036230">
    <property type="entry name" value="LeuA_allosteric_dom_sf"/>
</dbReference>
<dbReference type="GO" id="GO:0003852">
    <property type="term" value="F:2-isopropylmalate synthase activity"/>
    <property type="evidence" value="ECO:0007669"/>
    <property type="project" value="UniProtKB-UniRule"/>
</dbReference>
<keyword evidence="5 12" id="KW-0432">Leucine biosynthesis</keyword>
<dbReference type="InterPro" id="IPR013785">
    <property type="entry name" value="Aldolase_TIM"/>
</dbReference>
<name>A0A0S2DCA9_LYSEN</name>
<keyword evidence="13" id="KW-0012">Acyltransferase</keyword>
<dbReference type="PANTHER" id="PTHR10277:SF9">
    <property type="entry name" value="2-ISOPROPYLMALATE SYNTHASE 1, CHLOROPLASTIC-RELATED"/>
    <property type="match status" value="1"/>
</dbReference>
<dbReference type="KEGG" id="lez:GLE_0819"/>
<comment type="cofactor">
    <cofactor evidence="12">
        <name>Mn(2+)</name>
        <dbReference type="ChEBI" id="CHEBI:29035"/>
    </cofactor>
</comment>
<dbReference type="NCBIfam" id="NF002086">
    <property type="entry name" value="PRK00915.1-3"/>
    <property type="match status" value="1"/>
</dbReference>
<comment type="pathway">
    <text evidence="1 12">Amino-acid biosynthesis; L-leucine biosynthesis; L-leucine from 3-methyl-2-oxobutanoate: step 1/4.</text>
</comment>